<dbReference type="Proteomes" id="UP000191522">
    <property type="component" value="Unassembled WGS sequence"/>
</dbReference>
<name>A0A1V6PMS4_PENDC</name>
<proteinExistence type="predicted"/>
<evidence type="ECO:0000313" key="1">
    <source>
        <dbReference type="EMBL" id="OQD78254.1"/>
    </source>
</evidence>
<evidence type="ECO:0000313" key="2">
    <source>
        <dbReference type="Proteomes" id="UP000191522"/>
    </source>
</evidence>
<comment type="caution">
    <text evidence="1">The sequence shown here is derived from an EMBL/GenBank/DDBJ whole genome shotgun (WGS) entry which is preliminary data.</text>
</comment>
<dbReference type="OMA" id="GPRITYN"/>
<evidence type="ECO:0008006" key="3">
    <source>
        <dbReference type="Google" id="ProtNLM"/>
    </source>
</evidence>
<sequence>MEETSPGGLEDLPRSIRRYPYRGRDDFVALKTHEASLPNRNDHFLITNISKREFKHDFLNIEDKTFSWKEYSCSSNLLLARMPSQEHGLAVELFDRKVGQALARWGLDDALDPTGNSEFYLGSSFKNPDKGWRPDSRDYPTVVLEVGVSERPKQLREEAARWLQESVGEVQAVITMKVSQYTPDITIQRWVNDNAKPVMKNETRISKSKPTRANPNSTTRVDNGPFTIPFRDFFLRQPTLNSNESDFTITDEELMMMAKKIWGIQNF</sequence>
<dbReference type="STRING" id="69771.A0A1V6PMS4"/>
<organism evidence="1 2">
    <name type="scientific">Penicillium decumbens</name>
    <dbReference type="NCBI Taxonomy" id="69771"/>
    <lineage>
        <taxon>Eukaryota</taxon>
        <taxon>Fungi</taxon>
        <taxon>Dikarya</taxon>
        <taxon>Ascomycota</taxon>
        <taxon>Pezizomycotina</taxon>
        <taxon>Eurotiomycetes</taxon>
        <taxon>Eurotiomycetidae</taxon>
        <taxon>Eurotiales</taxon>
        <taxon>Aspergillaceae</taxon>
        <taxon>Penicillium</taxon>
    </lineage>
</organism>
<keyword evidence="2" id="KW-1185">Reference proteome</keyword>
<protein>
    <recommendedName>
        <fullName evidence="3">Restriction endonuclease domain-containing protein</fullName>
    </recommendedName>
</protein>
<accession>A0A1V6PMS4</accession>
<gene>
    <name evidence="1" type="ORF">PENDEC_c001G06462</name>
</gene>
<reference evidence="2" key="1">
    <citation type="journal article" date="2017" name="Nat. Microbiol.">
        <title>Global analysis of biosynthetic gene clusters reveals vast potential of secondary metabolite production in Penicillium species.</title>
        <authorList>
            <person name="Nielsen J.C."/>
            <person name="Grijseels S."/>
            <person name="Prigent S."/>
            <person name="Ji B."/>
            <person name="Dainat J."/>
            <person name="Nielsen K.F."/>
            <person name="Frisvad J.C."/>
            <person name="Workman M."/>
            <person name="Nielsen J."/>
        </authorList>
    </citation>
    <scope>NUCLEOTIDE SEQUENCE [LARGE SCALE GENOMIC DNA]</scope>
    <source>
        <strain evidence="2">IBT 11843</strain>
    </source>
</reference>
<dbReference type="EMBL" id="MDYL01000001">
    <property type="protein sequence ID" value="OQD78254.1"/>
    <property type="molecule type" value="Genomic_DNA"/>
</dbReference>
<dbReference type="OrthoDB" id="76567at2759"/>
<dbReference type="AlphaFoldDB" id="A0A1V6PMS4"/>